<protein>
    <submittedName>
        <fullName evidence="2">RGA4.25 protein</fullName>
    </submittedName>
</protein>
<dbReference type="GO" id="GO:0043531">
    <property type="term" value="F:ADP binding"/>
    <property type="evidence" value="ECO:0007669"/>
    <property type="project" value="InterPro"/>
</dbReference>
<dbReference type="Pfam" id="PF00931">
    <property type="entry name" value="NB-ARC"/>
    <property type="match status" value="1"/>
</dbReference>
<feature type="non-terminal residue" evidence="2">
    <location>
        <position position="1"/>
    </location>
</feature>
<dbReference type="Gene3D" id="3.40.50.300">
    <property type="entry name" value="P-loop containing nucleotide triphosphate hydrolases"/>
    <property type="match status" value="1"/>
</dbReference>
<dbReference type="EMBL" id="AJ310179">
    <property type="protein sequence ID" value="CAC35378.1"/>
    <property type="molecule type" value="Genomic_DNA"/>
</dbReference>
<evidence type="ECO:0000259" key="1">
    <source>
        <dbReference type="Pfam" id="PF00931"/>
    </source>
</evidence>
<dbReference type="InterPro" id="IPR027417">
    <property type="entry name" value="P-loop_NTPase"/>
</dbReference>
<name>Q9AR98_LINUS</name>
<dbReference type="Gene3D" id="1.10.8.430">
    <property type="entry name" value="Helical domain of apoptotic protease-activating factors"/>
    <property type="match status" value="1"/>
</dbReference>
<dbReference type="PANTHER" id="PTHR11017">
    <property type="entry name" value="LEUCINE-RICH REPEAT-CONTAINING PROTEIN"/>
    <property type="match status" value="1"/>
</dbReference>
<dbReference type="InterPro" id="IPR044974">
    <property type="entry name" value="Disease_R_plants"/>
</dbReference>
<evidence type="ECO:0000313" key="2">
    <source>
        <dbReference type="EMBL" id="CAC35378.1"/>
    </source>
</evidence>
<accession>Q9AR98</accession>
<dbReference type="PANTHER" id="PTHR11017:SF570">
    <property type="entry name" value="DISEASE RESISTANCE PROTEIN (TIR-NBS CLASS)-RELATED"/>
    <property type="match status" value="1"/>
</dbReference>
<dbReference type="SUPFAM" id="SSF52540">
    <property type="entry name" value="P-loop containing nucleoside triphosphate hydrolases"/>
    <property type="match status" value="1"/>
</dbReference>
<sequence>LLVLDDVDNKFDFGKILGKRESFSSGSRFIITTRDKKVLNLLKDYELHEPEAMSGEHSLQLFCKHSFGMNYPPKDYATLSRDITSTAAGLPLALSS</sequence>
<feature type="non-terminal residue" evidence="2">
    <location>
        <position position="96"/>
    </location>
</feature>
<dbReference type="InterPro" id="IPR042197">
    <property type="entry name" value="Apaf_helical"/>
</dbReference>
<dbReference type="AlphaFoldDB" id="Q9AR98"/>
<organism evidence="2">
    <name type="scientific">Linum usitatissimum</name>
    <name type="common">Flax</name>
    <name type="synonym">Linum humile</name>
    <dbReference type="NCBI Taxonomy" id="4006"/>
    <lineage>
        <taxon>Eukaryota</taxon>
        <taxon>Viridiplantae</taxon>
        <taxon>Streptophyta</taxon>
        <taxon>Embryophyta</taxon>
        <taxon>Tracheophyta</taxon>
        <taxon>Spermatophyta</taxon>
        <taxon>Magnoliopsida</taxon>
        <taxon>eudicotyledons</taxon>
        <taxon>Gunneridae</taxon>
        <taxon>Pentapetalae</taxon>
        <taxon>rosids</taxon>
        <taxon>fabids</taxon>
        <taxon>Malpighiales</taxon>
        <taxon>Linaceae</taxon>
        <taxon>Linum</taxon>
    </lineage>
</organism>
<dbReference type="GO" id="GO:0006952">
    <property type="term" value="P:defense response"/>
    <property type="evidence" value="ECO:0007669"/>
    <property type="project" value="InterPro"/>
</dbReference>
<reference evidence="2" key="1">
    <citation type="journal article" date="2001" name="Plant J.">
        <title>Contrasting modes of evolution acting on the complex N locus for rust resistance in flax.</title>
        <authorList>
            <person name="Dodds P.N."/>
            <person name="Lawrence G.J."/>
            <person name="Ellis J.G."/>
        </authorList>
    </citation>
    <scope>NUCLEOTIDE SEQUENCE</scope>
</reference>
<feature type="domain" description="NB-ARC" evidence="1">
    <location>
        <begin position="1"/>
        <end position="69"/>
    </location>
</feature>
<dbReference type="InterPro" id="IPR002182">
    <property type="entry name" value="NB-ARC"/>
</dbReference>
<proteinExistence type="predicted"/>